<protein>
    <submittedName>
        <fullName evidence="3">Glycosyl hydrolase</fullName>
    </submittedName>
</protein>
<dbReference type="PANTHER" id="PTHR46066:SF2">
    <property type="entry name" value="CHITINASE DOMAIN-CONTAINING PROTEIN 1"/>
    <property type="match status" value="1"/>
</dbReference>
<keyword evidence="1" id="KW-1133">Transmembrane helix</keyword>
<keyword evidence="3" id="KW-0378">Hydrolase</keyword>
<dbReference type="Gene3D" id="3.20.20.80">
    <property type="entry name" value="Glycosidases"/>
    <property type="match status" value="1"/>
</dbReference>
<dbReference type="GO" id="GO:0016787">
    <property type="term" value="F:hydrolase activity"/>
    <property type="evidence" value="ECO:0007669"/>
    <property type="project" value="UniProtKB-KW"/>
</dbReference>
<feature type="transmembrane region" description="Helical" evidence="1">
    <location>
        <begin position="9"/>
        <end position="26"/>
    </location>
</feature>
<accession>A0A4S2DMW8</accession>
<reference evidence="3 4" key="1">
    <citation type="submission" date="2019-04" db="EMBL/GenBank/DDBJ databases">
        <title>Microbes associate with the intestines of laboratory mice.</title>
        <authorList>
            <person name="Navarre W."/>
            <person name="Wong E."/>
            <person name="Huang K."/>
            <person name="Tropini C."/>
            <person name="Ng K."/>
            <person name="Yu B."/>
        </authorList>
    </citation>
    <scope>NUCLEOTIDE SEQUENCE [LARGE SCALE GENOMIC DNA]</scope>
    <source>
        <strain evidence="3 4">NM50_B9-20</strain>
    </source>
</reference>
<keyword evidence="1" id="KW-0812">Transmembrane</keyword>
<dbReference type="SMART" id="SM00636">
    <property type="entry name" value="Glyco_18"/>
    <property type="match status" value="1"/>
</dbReference>
<dbReference type="SUPFAM" id="SSF51445">
    <property type="entry name" value="(Trans)glycosidases"/>
    <property type="match status" value="1"/>
</dbReference>
<dbReference type="InterPro" id="IPR017853">
    <property type="entry name" value="GH"/>
</dbReference>
<evidence type="ECO:0000313" key="3">
    <source>
        <dbReference type="EMBL" id="TGY42413.1"/>
    </source>
</evidence>
<dbReference type="OrthoDB" id="1633417at2"/>
<organism evidence="3 4">
    <name type="scientific">Clostridium sartagoforme</name>
    <dbReference type="NCBI Taxonomy" id="84031"/>
    <lineage>
        <taxon>Bacteria</taxon>
        <taxon>Bacillati</taxon>
        <taxon>Bacillota</taxon>
        <taxon>Clostridia</taxon>
        <taxon>Eubacteriales</taxon>
        <taxon>Clostridiaceae</taxon>
        <taxon>Clostridium</taxon>
    </lineage>
</organism>
<keyword evidence="1" id="KW-0472">Membrane</keyword>
<dbReference type="Gene3D" id="3.10.50.10">
    <property type="match status" value="1"/>
</dbReference>
<dbReference type="Proteomes" id="UP000306888">
    <property type="component" value="Unassembled WGS sequence"/>
</dbReference>
<sequence length="365" mass="42245">MKKGLINKIIIFLIIVLAIFLMFLFVNKVGGNLFSALFKNNKEEVIEEDSNVIDMDNIQNSLNGVKISTWVTYWDLPSKTFFENMPGDLKNVSYFAANFNENNELVVLDKLKDFYNNTKNSNYKKYLTTVNDVIKSDGSSIQKDTEVLKMLLYDKSSRENHINEIVNLAIEYGFDGIEIDYERLKKDMILWENFITFINELYSKASEKELDLRVVLEPNIPFENLNFEKGPTYVMMCYNLHGGFSGPGEKSNAEFITSLIEEMNKYEVKKDFALATGGFDWAEGEGSSANGNEKVVSVTEKEAKSLIREYNAEALRDEESKYLYFKYTDKDNINHEVWYADNETLNYLASFILKECYDVSLWRVE</sequence>
<evidence type="ECO:0000313" key="4">
    <source>
        <dbReference type="Proteomes" id="UP000306888"/>
    </source>
</evidence>
<feature type="domain" description="Chitinase II/V-like catalytic" evidence="2">
    <location>
        <begin position="65"/>
        <end position="362"/>
    </location>
</feature>
<dbReference type="PANTHER" id="PTHR46066">
    <property type="entry name" value="CHITINASE DOMAIN-CONTAINING PROTEIN 1 FAMILY MEMBER"/>
    <property type="match status" value="1"/>
</dbReference>
<evidence type="ECO:0000256" key="1">
    <source>
        <dbReference type="SAM" id="Phobius"/>
    </source>
</evidence>
<dbReference type="GO" id="GO:0008061">
    <property type="term" value="F:chitin binding"/>
    <property type="evidence" value="ECO:0007669"/>
    <property type="project" value="InterPro"/>
</dbReference>
<evidence type="ECO:0000259" key="2">
    <source>
        <dbReference type="SMART" id="SM00636"/>
    </source>
</evidence>
<dbReference type="AlphaFoldDB" id="A0A4S2DMW8"/>
<proteinExistence type="predicted"/>
<comment type="caution">
    <text evidence="3">The sequence shown here is derived from an EMBL/GenBank/DDBJ whole genome shotgun (WGS) entry which is preliminary data.</text>
</comment>
<dbReference type="InterPro" id="IPR029070">
    <property type="entry name" value="Chitinase_insertion_sf"/>
</dbReference>
<gene>
    <name evidence="3" type="ORF">E5347_09340</name>
</gene>
<dbReference type="EMBL" id="SRYR01000003">
    <property type="protein sequence ID" value="TGY42413.1"/>
    <property type="molecule type" value="Genomic_DNA"/>
</dbReference>
<dbReference type="InterPro" id="IPR011583">
    <property type="entry name" value="Chitinase_II/V-like_cat"/>
</dbReference>
<keyword evidence="4" id="KW-1185">Reference proteome</keyword>
<name>A0A4S2DMW8_9CLOT</name>
<dbReference type="RefSeq" id="WP_136006714.1">
    <property type="nucleotide sequence ID" value="NZ_SRYR01000003.1"/>
</dbReference>